<evidence type="ECO:0000313" key="5">
    <source>
        <dbReference type="Proteomes" id="UP000663791"/>
    </source>
</evidence>
<dbReference type="PANTHER" id="PTHR18964:SF149">
    <property type="entry name" value="BIFUNCTIONAL UDP-N-ACETYLGLUCOSAMINE 2-EPIMERASE_N-ACETYLMANNOSAMINE KINASE"/>
    <property type="match status" value="1"/>
</dbReference>
<dbReference type="InterPro" id="IPR005471">
    <property type="entry name" value="Tscrpt_reg_IclR_N"/>
</dbReference>
<dbReference type="Pfam" id="PF09339">
    <property type="entry name" value="HTH_IclR"/>
    <property type="match status" value="1"/>
</dbReference>
<protein>
    <submittedName>
        <fullName evidence="4">ROK family transcriptional regulator</fullName>
    </submittedName>
</protein>
<evidence type="ECO:0000256" key="1">
    <source>
        <dbReference type="ARBA" id="ARBA00006479"/>
    </source>
</evidence>
<dbReference type="Gene3D" id="3.30.420.40">
    <property type="match status" value="2"/>
</dbReference>
<dbReference type="InterPro" id="IPR000600">
    <property type="entry name" value="ROK"/>
</dbReference>
<proteinExistence type="inferred from homology"/>
<dbReference type="Gene3D" id="1.10.10.10">
    <property type="entry name" value="Winged helix-like DNA-binding domain superfamily/Winged helix DNA-binding domain"/>
    <property type="match status" value="1"/>
</dbReference>
<dbReference type="RefSeq" id="WP_205291010.1">
    <property type="nucleotide sequence ID" value="NZ_CP074406.1"/>
</dbReference>
<dbReference type="PANTHER" id="PTHR18964">
    <property type="entry name" value="ROK (REPRESSOR, ORF, KINASE) FAMILY"/>
    <property type="match status" value="1"/>
</dbReference>
<sequence length="423" mass="42012">MAEPDAPGPRGADSLRRSNAAAVLRALRDEGPGSRAELAARTGLAKATVGTIVAALTDAGVLQPDAEAAPSTGRGRPGRRLTLAGGRPVGVGVEVNVEYVAAVVLDLAGVPQLELTRDVPPGGDVTAHLAALARAVATRLREQDRHVLGATVAVPGLVGGDDRTAVWAPNLQVAGTGLAATLDTAFGWRGRTRVSNDADCSALAELHHGAGRGAGDLLYLTGTVGIGAGLVEGGRLLRGARGFAGEVGHLPLGAAHARCGCGRSGCWEASVGLHALLAAVDMPEAGTPVTTARAVAAAAADDPELAEAVAGLARWLGRGLGVLAGVLDPGRIVLGGYFAPLGDLVVVPARRELAATLATSDLGVPDLVLGELGTEAAATGAAQRSLADVFAGRADPFAGTSAAEPGDAEEAGESGEAGESRTG</sequence>
<name>A0A938Y8B9_9ACTN</name>
<dbReference type="InterPro" id="IPR043129">
    <property type="entry name" value="ATPase_NBD"/>
</dbReference>
<reference evidence="4" key="1">
    <citation type="submission" date="2021-01" db="EMBL/GenBank/DDBJ databases">
        <title>Novel species in genus Nocardioides.</title>
        <authorList>
            <person name="Zhang G."/>
        </authorList>
    </citation>
    <scope>NUCLEOTIDE SEQUENCE</scope>
    <source>
        <strain evidence="4">Zg-536</strain>
    </source>
</reference>
<dbReference type="AlphaFoldDB" id="A0A938Y8B9"/>
<gene>
    <name evidence="4" type="ORF">JK386_07300</name>
</gene>
<dbReference type="EMBL" id="JAERTX010000005">
    <property type="protein sequence ID" value="MBM9459705.1"/>
    <property type="molecule type" value="Genomic_DNA"/>
</dbReference>
<dbReference type="GO" id="GO:0003677">
    <property type="term" value="F:DNA binding"/>
    <property type="evidence" value="ECO:0007669"/>
    <property type="project" value="InterPro"/>
</dbReference>
<feature type="domain" description="HTH iclR-type" evidence="3">
    <location>
        <begin position="19"/>
        <end position="65"/>
    </location>
</feature>
<accession>A0A938Y8B9</accession>
<evidence type="ECO:0000256" key="2">
    <source>
        <dbReference type="SAM" id="MobiDB-lite"/>
    </source>
</evidence>
<dbReference type="SUPFAM" id="SSF46785">
    <property type="entry name" value="Winged helix' DNA-binding domain"/>
    <property type="match status" value="1"/>
</dbReference>
<feature type="region of interest" description="Disordered" evidence="2">
    <location>
        <begin position="397"/>
        <end position="423"/>
    </location>
</feature>
<dbReference type="GO" id="GO:0006355">
    <property type="term" value="P:regulation of DNA-templated transcription"/>
    <property type="evidence" value="ECO:0007669"/>
    <property type="project" value="InterPro"/>
</dbReference>
<dbReference type="Pfam" id="PF00480">
    <property type="entry name" value="ROK"/>
    <property type="match status" value="1"/>
</dbReference>
<evidence type="ECO:0000313" key="4">
    <source>
        <dbReference type="EMBL" id="MBM9459705.1"/>
    </source>
</evidence>
<keyword evidence="5" id="KW-1185">Reference proteome</keyword>
<dbReference type="InterPro" id="IPR036388">
    <property type="entry name" value="WH-like_DNA-bd_sf"/>
</dbReference>
<dbReference type="InterPro" id="IPR036390">
    <property type="entry name" value="WH_DNA-bd_sf"/>
</dbReference>
<comment type="caution">
    <text evidence="4">The sequence shown here is derived from an EMBL/GenBank/DDBJ whole genome shotgun (WGS) entry which is preliminary data.</text>
</comment>
<evidence type="ECO:0000259" key="3">
    <source>
        <dbReference type="Pfam" id="PF09339"/>
    </source>
</evidence>
<dbReference type="SUPFAM" id="SSF53067">
    <property type="entry name" value="Actin-like ATPase domain"/>
    <property type="match status" value="1"/>
</dbReference>
<organism evidence="4 5">
    <name type="scientific">Nocardioides faecalis</name>
    <dbReference type="NCBI Taxonomy" id="2803858"/>
    <lineage>
        <taxon>Bacteria</taxon>
        <taxon>Bacillati</taxon>
        <taxon>Actinomycetota</taxon>
        <taxon>Actinomycetes</taxon>
        <taxon>Propionibacteriales</taxon>
        <taxon>Nocardioidaceae</taxon>
        <taxon>Nocardioides</taxon>
    </lineage>
</organism>
<dbReference type="Proteomes" id="UP000663791">
    <property type="component" value="Unassembled WGS sequence"/>
</dbReference>
<comment type="similarity">
    <text evidence="1">Belongs to the ROK (NagC/XylR) family.</text>
</comment>